<feature type="signal peptide" evidence="1">
    <location>
        <begin position="1"/>
        <end position="16"/>
    </location>
</feature>
<dbReference type="InterPro" id="IPR002818">
    <property type="entry name" value="DJ-1/PfpI"/>
</dbReference>
<dbReference type="InterPro" id="IPR029062">
    <property type="entry name" value="Class_I_gatase-like"/>
</dbReference>
<dbReference type="PANTHER" id="PTHR43130">
    <property type="entry name" value="ARAC-FAMILY TRANSCRIPTIONAL REGULATOR"/>
    <property type="match status" value="1"/>
</dbReference>
<dbReference type="Proteomes" id="UP001147746">
    <property type="component" value="Unassembled WGS sequence"/>
</dbReference>
<dbReference type="AlphaFoldDB" id="A0A9W9PP51"/>
<reference evidence="3" key="1">
    <citation type="submission" date="2022-12" db="EMBL/GenBank/DDBJ databases">
        <authorList>
            <person name="Petersen C."/>
        </authorList>
    </citation>
    <scope>NUCLEOTIDE SEQUENCE</scope>
    <source>
        <strain evidence="3">IBT 21472</strain>
    </source>
</reference>
<comment type="caution">
    <text evidence="3">The sequence shown here is derived from an EMBL/GenBank/DDBJ whole genome shotgun (WGS) entry which is preliminary data.</text>
</comment>
<keyword evidence="4" id="KW-1185">Reference proteome</keyword>
<name>A0A9W9PP51_9EURO</name>
<keyword evidence="1" id="KW-0732">Signal</keyword>
<dbReference type="EMBL" id="JAPZBO010000010">
    <property type="protein sequence ID" value="KAJ5299664.1"/>
    <property type="molecule type" value="Genomic_DNA"/>
</dbReference>
<protein>
    <recommendedName>
        <fullName evidence="2">DJ-1/PfpI domain-containing protein</fullName>
    </recommendedName>
</protein>
<dbReference type="Gene3D" id="3.40.50.880">
    <property type="match status" value="1"/>
</dbReference>
<dbReference type="SUPFAM" id="SSF52317">
    <property type="entry name" value="Class I glutamine amidotransferase-like"/>
    <property type="match status" value="1"/>
</dbReference>
<organism evidence="3 4">
    <name type="scientific">Penicillium atrosanguineum</name>
    <dbReference type="NCBI Taxonomy" id="1132637"/>
    <lineage>
        <taxon>Eukaryota</taxon>
        <taxon>Fungi</taxon>
        <taxon>Dikarya</taxon>
        <taxon>Ascomycota</taxon>
        <taxon>Pezizomycotina</taxon>
        <taxon>Eurotiomycetes</taxon>
        <taxon>Eurotiomycetidae</taxon>
        <taxon>Eurotiales</taxon>
        <taxon>Aspergillaceae</taxon>
        <taxon>Penicillium</taxon>
    </lineage>
</organism>
<dbReference type="PANTHER" id="PTHR43130:SF7">
    <property type="entry name" value="DJ-1_PFPI DOMAIN-CONTAINING PROTEIN"/>
    <property type="match status" value="1"/>
</dbReference>
<gene>
    <name evidence="3" type="ORF">N7476_011221</name>
</gene>
<evidence type="ECO:0000313" key="3">
    <source>
        <dbReference type="EMBL" id="KAJ5299664.1"/>
    </source>
</evidence>
<evidence type="ECO:0000256" key="1">
    <source>
        <dbReference type="SAM" id="SignalP"/>
    </source>
</evidence>
<feature type="domain" description="DJ-1/PfpI" evidence="2">
    <location>
        <begin position="27"/>
        <end position="176"/>
    </location>
</feature>
<accession>A0A9W9PP51</accession>
<evidence type="ECO:0000259" key="2">
    <source>
        <dbReference type="Pfam" id="PF01965"/>
    </source>
</evidence>
<sequence length="181" mass="19591">MVPLRIGVLLVDSVQLLDLAAVDLIFMATPEYIEEIGMPKPLQELGRPCEIHYIGRDGPNAHSSVTSQMSLRLTDSLTDAAVAPGNLDLLYIPGPPPKSMPPPIEYLDFVREHNAAATTIMTVCTGILVAAHAGITKGKTATAPRFLIPLLRKQFPETTLWSDALRFTSDGNLWTSGILTS</sequence>
<dbReference type="Pfam" id="PF01965">
    <property type="entry name" value="DJ-1_PfpI"/>
    <property type="match status" value="1"/>
</dbReference>
<evidence type="ECO:0000313" key="4">
    <source>
        <dbReference type="Proteomes" id="UP001147746"/>
    </source>
</evidence>
<reference evidence="3" key="2">
    <citation type="journal article" date="2023" name="IMA Fungus">
        <title>Comparative genomic study of the Penicillium genus elucidates a diverse pangenome and 15 lateral gene transfer events.</title>
        <authorList>
            <person name="Petersen C."/>
            <person name="Sorensen T."/>
            <person name="Nielsen M.R."/>
            <person name="Sondergaard T.E."/>
            <person name="Sorensen J.L."/>
            <person name="Fitzpatrick D.A."/>
            <person name="Frisvad J.C."/>
            <person name="Nielsen K.L."/>
        </authorList>
    </citation>
    <scope>NUCLEOTIDE SEQUENCE</scope>
    <source>
        <strain evidence="3">IBT 21472</strain>
    </source>
</reference>
<feature type="chain" id="PRO_5040730855" description="DJ-1/PfpI domain-containing protein" evidence="1">
    <location>
        <begin position="17"/>
        <end position="181"/>
    </location>
</feature>
<dbReference type="InterPro" id="IPR052158">
    <property type="entry name" value="INH-QAR"/>
</dbReference>
<proteinExistence type="predicted"/>